<evidence type="ECO:0008006" key="3">
    <source>
        <dbReference type="Google" id="ProtNLM"/>
    </source>
</evidence>
<sequence length="496" mass="56659">MDIKSLEDELSKFIYELETENRLVRVGLKEKSSQGEIFKKYRSLFSAEILTQLKNLLKKKNTPKEIDIIERIYFTIAASFIGDKLAKLQDEITTHFAQSKVTVDGETISYYQIGPRIAKERVFEKREILEKAGLGVIEKINAKQLKVLEEEINLSKTLGFGGYLNYYSISKKVNYDKFYKVVEVITQQTASLWFGAISKVSQDLLGRPFKNINSCHTSYLRSLSMFDSFFPAAKVVPTFLANVANLGLADLISKIKIDDVARAKKNPRAVCYWPKPPTEIHLVIKPIGGEQDYEAMFHEGGHALHGAAVDPKLSYSLKTLAYSNALTEAYAFILEDLVFEPAWLSHYLDVSAYTASKIRWQAYFVNLMLLRRYLGKFTYEYWLFSAKNLKNGPALYAQKLKETTGFVFRPAYWLSDMDSGFYSADYLRAWIGAAQIKDYLVGKFGIKWFLNPKAGKFLRDLYGDGVKYELEEVVKRLGYKPLDTKLLISSYASVLL</sequence>
<dbReference type="AlphaFoldDB" id="A0A1F5G6G5"/>
<organism evidence="1 2">
    <name type="scientific">Candidatus Curtissbacteria bacterium RIFCSPHIGHO2_01_FULL_40_12</name>
    <dbReference type="NCBI Taxonomy" id="1797710"/>
    <lineage>
        <taxon>Bacteria</taxon>
        <taxon>Candidatus Curtissiibacteriota</taxon>
    </lineage>
</organism>
<reference evidence="1 2" key="1">
    <citation type="journal article" date="2016" name="Nat. Commun.">
        <title>Thousands of microbial genomes shed light on interconnected biogeochemical processes in an aquifer system.</title>
        <authorList>
            <person name="Anantharaman K."/>
            <person name="Brown C.T."/>
            <person name="Hug L.A."/>
            <person name="Sharon I."/>
            <person name="Castelle C.J."/>
            <person name="Probst A.J."/>
            <person name="Thomas B.C."/>
            <person name="Singh A."/>
            <person name="Wilkins M.J."/>
            <person name="Karaoz U."/>
            <person name="Brodie E.L."/>
            <person name="Williams K.H."/>
            <person name="Hubbard S.S."/>
            <person name="Banfield J.F."/>
        </authorList>
    </citation>
    <scope>NUCLEOTIDE SEQUENCE [LARGE SCALE GENOMIC DNA]</scope>
</reference>
<dbReference type="Gene3D" id="1.10.1370.30">
    <property type="match status" value="1"/>
</dbReference>
<evidence type="ECO:0000313" key="2">
    <source>
        <dbReference type="Proteomes" id="UP000178577"/>
    </source>
</evidence>
<protein>
    <recommendedName>
        <fullName evidence="3">Peptidase M3A/M3B catalytic domain-containing protein</fullName>
    </recommendedName>
</protein>
<gene>
    <name evidence="1" type="ORF">A2693_01200</name>
</gene>
<comment type="caution">
    <text evidence="1">The sequence shown here is derived from an EMBL/GenBank/DDBJ whole genome shotgun (WGS) entry which is preliminary data.</text>
</comment>
<name>A0A1F5G6G5_9BACT</name>
<proteinExistence type="predicted"/>
<dbReference type="SUPFAM" id="SSF55486">
    <property type="entry name" value="Metalloproteases ('zincins'), catalytic domain"/>
    <property type="match status" value="1"/>
</dbReference>
<dbReference type="EMBL" id="MFAY01000058">
    <property type="protein sequence ID" value="OGD87462.1"/>
    <property type="molecule type" value="Genomic_DNA"/>
</dbReference>
<accession>A0A1F5G6G5</accession>
<dbReference type="Proteomes" id="UP000178577">
    <property type="component" value="Unassembled WGS sequence"/>
</dbReference>
<evidence type="ECO:0000313" key="1">
    <source>
        <dbReference type="EMBL" id="OGD87462.1"/>
    </source>
</evidence>